<dbReference type="Proteomes" id="UP000824469">
    <property type="component" value="Unassembled WGS sequence"/>
</dbReference>
<dbReference type="InterPro" id="IPR036397">
    <property type="entry name" value="RNaseH_sf"/>
</dbReference>
<dbReference type="GO" id="GO:0015074">
    <property type="term" value="P:DNA integration"/>
    <property type="evidence" value="ECO:0007669"/>
    <property type="project" value="InterPro"/>
</dbReference>
<accession>A0AA38G441</accession>
<evidence type="ECO:0000313" key="4">
    <source>
        <dbReference type="Proteomes" id="UP000824469"/>
    </source>
</evidence>
<protein>
    <recommendedName>
        <fullName evidence="2">Integrase catalytic domain-containing protein</fullName>
    </recommendedName>
</protein>
<organism evidence="3 4">
    <name type="scientific">Taxus chinensis</name>
    <name type="common">Chinese yew</name>
    <name type="synonym">Taxus wallichiana var. chinensis</name>
    <dbReference type="NCBI Taxonomy" id="29808"/>
    <lineage>
        <taxon>Eukaryota</taxon>
        <taxon>Viridiplantae</taxon>
        <taxon>Streptophyta</taxon>
        <taxon>Embryophyta</taxon>
        <taxon>Tracheophyta</taxon>
        <taxon>Spermatophyta</taxon>
        <taxon>Pinopsida</taxon>
        <taxon>Pinidae</taxon>
        <taxon>Conifers II</taxon>
        <taxon>Cupressales</taxon>
        <taxon>Taxaceae</taxon>
        <taxon>Taxus</taxon>
    </lineage>
</organism>
<sequence>SQAFETFQKFKALVENEVGRKIKTLHSDRGGEFTSNEVQDLPGSSWDSSTNASYSPHHNRMVVERRNRTIMEMVRCMIDYS</sequence>
<dbReference type="InterPro" id="IPR012337">
    <property type="entry name" value="RNaseH-like_sf"/>
</dbReference>
<comment type="caution">
    <text evidence="3">The sequence shown here is derived from an EMBL/GenBank/DDBJ whole genome shotgun (WGS) entry which is preliminary data.</text>
</comment>
<dbReference type="SUPFAM" id="SSF53098">
    <property type="entry name" value="Ribonuclease H-like"/>
    <property type="match status" value="1"/>
</dbReference>
<feature type="non-terminal residue" evidence="3">
    <location>
        <position position="1"/>
    </location>
</feature>
<feature type="region of interest" description="Disordered" evidence="1">
    <location>
        <begin position="28"/>
        <end position="55"/>
    </location>
</feature>
<dbReference type="GO" id="GO:0003676">
    <property type="term" value="F:nucleic acid binding"/>
    <property type="evidence" value="ECO:0007669"/>
    <property type="project" value="InterPro"/>
</dbReference>
<dbReference type="PANTHER" id="PTHR42648:SF18">
    <property type="entry name" value="RETROTRANSPOSON, UNCLASSIFIED-LIKE PROTEIN"/>
    <property type="match status" value="1"/>
</dbReference>
<keyword evidence="4" id="KW-1185">Reference proteome</keyword>
<dbReference type="InterPro" id="IPR001584">
    <property type="entry name" value="Integrase_cat-core"/>
</dbReference>
<dbReference type="AlphaFoldDB" id="A0AA38G441"/>
<dbReference type="PROSITE" id="PS50994">
    <property type="entry name" value="INTEGRASE"/>
    <property type="match status" value="1"/>
</dbReference>
<evidence type="ECO:0000256" key="1">
    <source>
        <dbReference type="SAM" id="MobiDB-lite"/>
    </source>
</evidence>
<dbReference type="EMBL" id="JAHRHJ020000005">
    <property type="protein sequence ID" value="KAH9315902.1"/>
    <property type="molecule type" value="Genomic_DNA"/>
</dbReference>
<evidence type="ECO:0000259" key="2">
    <source>
        <dbReference type="PROSITE" id="PS50994"/>
    </source>
</evidence>
<evidence type="ECO:0000313" key="3">
    <source>
        <dbReference type="EMBL" id="KAH9315902.1"/>
    </source>
</evidence>
<dbReference type="PANTHER" id="PTHR42648">
    <property type="entry name" value="TRANSPOSASE, PUTATIVE-RELATED"/>
    <property type="match status" value="1"/>
</dbReference>
<gene>
    <name evidence="3" type="ORF">KI387_024529</name>
</gene>
<reference evidence="3 4" key="1">
    <citation type="journal article" date="2021" name="Nat. Plants">
        <title>The Taxus genome provides insights into paclitaxel biosynthesis.</title>
        <authorList>
            <person name="Xiong X."/>
            <person name="Gou J."/>
            <person name="Liao Q."/>
            <person name="Li Y."/>
            <person name="Zhou Q."/>
            <person name="Bi G."/>
            <person name="Li C."/>
            <person name="Du R."/>
            <person name="Wang X."/>
            <person name="Sun T."/>
            <person name="Guo L."/>
            <person name="Liang H."/>
            <person name="Lu P."/>
            <person name="Wu Y."/>
            <person name="Zhang Z."/>
            <person name="Ro D.K."/>
            <person name="Shang Y."/>
            <person name="Huang S."/>
            <person name="Yan J."/>
        </authorList>
    </citation>
    <scope>NUCLEOTIDE SEQUENCE [LARGE SCALE GENOMIC DNA]</scope>
    <source>
        <strain evidence="3">Ta-2019</strain>
    </source>
</reference>
<feature type="compositionally biased region" description="Polar residues" evidence="1">
    <location>
        <begin position="45"/>
        <end position="55"/>
    </location>
</feature>
<feature type="domain" description="Integrase catalytic" evidence="2">
    <location>
        <begin position="1"/>
        <end position="81"/>
    </location>
</feature>
<name>A0AA38G441_TAXCH</name>
<dbReference type="InterPro" id="IPR039537">
    <property type="entry name" value="Retrotran_Ty1/copia-like"/>
</dbReference>
<dbReference type="Gene3D" id="3.30.420.10">
    <property type="entry name" value="Ribonuclease H-like superfamily/Ribonuclease H"/>
    <property type="match status" value="1"/>
</dbReference>
<feature type="non-terminal residue" evidence="3">
    <location>
        <position position="81"/>
    </location>
</feature>
<proteinExistence type="predicted"/>